<dbReference type="Pfam" id="PF12725">
    <property type="entry name" value="DUF3810"/>
    <property type="match status" value="1"/>
</dbReference>
<evidence type="ECO:0000313" key="3">
    <source>
        <dbReference type="Proteomes" id="UP000029644"/>
    </source>
</evidence>
<reference evidence="2 3" key="1">
    <citation type="journal article" date="2014" name="Genome Announc.">
        <title>Draft Genome Sequences of Marine Flavobacterium Algibacter lectus Strains SS8 and NR4.</title>
        <authorList>
            <person name="Takatani N."/>
            <person name="Nakanishi M."/>
            <person name="Meirelles P."/>
            <person name="Mino S."/>
            <person name="Suda W."/>
            <person name="Oshima K."/>
            <person name="Hattori M."/>
            <person name="Ohkuma M."/>
            <person name="Hosokawa M."/>
            <person name="Miyashita K."/>
            <person name="Thompson F.L."/>
            <person name="Niwa A."/>
            <person name="Sawabe T."/>
            <person name="Sawabe T."/>
        </authorList>
    </citation>
    <scope>NUCLEOTIDE SEQUENCE [LARGE SCALE GENOMIC DNA]</scope>
    <source>
        <strain evidence="2 3">JCM 19300</strain>
    </source>
</reference>
<name>A0A090VEE1_9FLAO</name>
<dbReference type="AlphaFoldDB" id="A0A090VEE1"/>
<gene>
    <name evidence="2" type="ORF">JCM19300_1134</name>
</gene>
<dbReference type="InterPro" id="IPR024294">
    <property type="entry name" value="DUF3810"/>
</dbReference>
<dbReference type="Proteomes" id="UP000029644">
    <property type="component" value="Unassembled WGS sequence"/>
</dbReference>
<protein>
    <recommendedName>
        <fullName evidence="4">Amino acid permease</fullName>
    </recommendedName>
</protein>
<organism evidence="2 3">
    <name type="scientific">Algibacter lectus</name>
    <dbReference type="NCBI Taxonomy" id="221126"/>
    <lineage>
        <taxon>Bacteria</taxon>
        <taxon>Pseudomonadati</taxon>
        <taxon>Bacteroidota</taxon>
        <taxon>Flavobacteriia</taxon>
        <taxon>Flavobacteriales</taxon>
        <taxon>Flavobacteriaceae</taxon>
        <taxon>Algibacter</taxon>
    </lineage>
</organism>
<feature type="transmembrane region" description="Helical" evidence="1">
    <location>
        <begin position="101"/>
        <end position="121"/>
    </location>
</feature>
<keyword evidence="1" id="KW-1133">Transmembrane helix</keyword>
<evidence type="ECO:0008006" key="4">
    <source>
        <dbReference type="Google" id="ProtNLM"/>
    </source>
</evidence>
<evidence type="ECO:0000313" key="2">
    <source>
        <dbReference type="EMBL" id="GAL63116.1"/>
    </source>
</evidence>
<keyword evidence="1" id="KW-0812">Transmembrane</keyword>
<feature type="transmembrane region" description="Helical" evidence="1">
    <location>
        <begin position="55"/>
        <end position="80"/>
    </location>
</feature>
<feature type="transmembrane region" description="Helical" evidence="1">
    <location>
        <begin position="18"/>
        <end position="35"/>
    </location>
</feature>
<proteinExistence type="predicted"/>
<keyword evidence="1" id="KW-0472">Membrane</keyword>
<sequence>MGTNFYYFWSMLKDKKTIIALLLIPQYFLVKLLGNYPDFVETFYSNGLYVYISKMFRFCLGWLPFSFGDLFYAAGLIYIFRWFYKNWKRIKIDTKQWFADVFSAVSILYFAFHLFWGFNYYRLPLYKSLDLNPEYSTEQLVKVTEQLILKANALHFEITKNDSIKVDVPLTKSEILKLAPDGYLGLKQVFPDLEYSPRSVKKSLFSYPLTYMGFSGYLNPLTNEAQVDGIIPTFKFATTTTHEIAHQLGFAAENEANFIGCLAAINHENIYFRYCGYTFGLRYCLNEIYRRDQDLYKKTVENLNIGVLKNYEEVRLFWEAHQNPAEPFFKSFYSGFLKANKQTKGMESYSYVVALLVNYFEEK</sequence>
<comment type="caution">
    <text evidence="2">The sequence shown here is derived from an EMBL/GenBank/DDBJ whole genome shotgun (WGS) entry which is preliminary data.</text>
</comment>
<accession>A0A090VEE1</accession>
<evidence type="ECO:0000256" key="1">
    <source>
        <dbReference type="SAM" id="Phobius"/>
    </source>
</evidence>
<dbReference type="EMBL" id="BBNQ01000009">
    <property type="protein sequence ID" value="GAL63116.1"/>
    <property type="molecule type" value="Genomic_DNA"/>
</dbReference>